<dbReference type="STRING" id="33960.TY91_11325"/>
<dbReference type="Pfam" id="PF03060">
    <property type="entry name" value="NMO"/>
    <property type="match status" value="1"/>
</dbReference>
<dbReference type="RefSeq" id="WP_054759041.1">
    <property type="nucleotide sequence ID" value="NZ_AYYR01000009.1"/>
</dbReference>
<dbReference type="CDD" id="cd04730">
    <property type="entry name" value="NPD_like"/>
    <property type="match status" value="1"/>
</dbReference>
<dbReference type="EMBL" id="AYYR01000009">
    <property type="protein sequence ID" value="KRM77714.1"/>
    <property type="molecule type" value="Genomic_DNA"/>
</dbReference>
<evidence type="ECO:0000256" key="4">
    <source>
        <dbReference type="ARBA" id="ARBA00022643"/>
    </source>
</evidence>
<dbReference type="Gene3D" id="3.20.20.70">
    <property type="entry name" value="Aldolase class I"/>
    <property type="match status" value="1"/>
</dbReference>
<comment type="function">
    <text evidence="1">Nitronate monooxygenase that uses molecular oxygen to catalyze the oxidative denitrification of alkyl nitronates. Acts on propionate 3-nitronate (P3N), the presumed physiological substrate. Probably functions in the detoxification of P3N, a metabolic poison produced by plants and fungi as a defense mechanism.</text>
</comment>
<evidence type="ECO:0000313" key="6">
    <source>
        <dbReference type="EMBL" id="KRM77714.1"/>
    </source>
</evidence>
<gene>
    <name evidence="6" type="ORF">FC82_GL003086</name>
</gene>
<dbReference type="GO" id="GO:0018580">
    <property type="term" value="F:nitronate monooxygenase activity"/>
    <property type="evidence" value="ECO:0007669"/>
    <property type="project" value="InterPro"/>
</dbReference>
<name>A0A0R2BGZ7_SECCO</name>
<dbReference type="InterPro" id="IPR013785">
    <property type="entry name" value="Aldolase_TIM"/>
</dbReference>
<organism evidence="6 7">
    <name type="scientific">Secundilactobacillus collinoides DSM 20515 = JCM 1123</name>
    <dbReference type="NCBI Taxonomy" id="1423733"/>
    <lineage>
        <taxon>Bacteria</taxon>
        <taxon>Bacillati</taxon>
        <taxon>Bacillota</taxon>
        <taxon>Bacilli</taxon>
        <taxon>Lactobacillales</taxon>
        <taxon>Lactobacillaceae</taxon>
        <taxon>Secundilactobacillus</taxon>
    </lineage>
</organism>
<dbReference type="AlphaFoldDB" id="A0A0R2BGZ7"/>
<comment type="caution">
    <text evidence="6">The sequence shown here is derived from an EMBL/GenBank/DDBJ whole genome shotgun (WGS) entry which is preliminary data.</text>
</comment>
<proteinExistence type="predicted"/>
<dbReference type="SUPFAM" id="SSF51412">
    <property type="entry name" value="Inosine monophosphate dehydrogenase (IMPDH)"/>
    <property type="match status" value="1"/>
</dbReference>
<dbReference type="GO" id="GO:0051213">
    <property type="term" value="F:dioxygenase activity"/>
    <property type="evidence" value="ECO:0007669"/>
    <property type="project" value="UniProtKB-KW"/>
</dbReference>
<sequence length="323" mass="34207">MKTLQETLRIKYPVIGGPMAWTSMSDVVAAISNGGGFGVLGVGFSPDTVIETEIHKTQVLTDKPFTVNVILAEGMDDNLQRVTDIVVANKLASIYADVAMGADYDAYRQFAKKWLNKWHEAGLVVLTKVASATEGALLDSLGVDVVIAKGYEGGGHITKEGTFTLVPQVADVAQQAVVVASGGIADGRGYAASRLLGAQGVEMGSRFMLASENTIHDNVKQAIIKAQDSDPKLTGWTTGAPVWQLPNRLYDNLMDIEATHPGKDAGKLIEQASAGSLRIASTEGDVEEHGAVMVGQDASLLTKIEPAAAIIRDVYENGEALLK</sequence>
<protein>
    <recommendedName>
        <fullName evidence="2">Probable nitronate monooxygenase</fullName>
    </recommendedName>
</protein>
<dbReference type="PANTHER" id="PTHR32332">
    <property type="entry name" value="2-NITROPROPANE DIOXYGENASE"/>
    <property type="match status" value="1"/>
</dbReference>
<accession>A0A0R2BGZ7</accession>
<dbReference type="InterPro" id="IPR004136">
    <property type="entry name" value="NMO"/>
</dbReference>
<dbReference type="PATRIC" id="fig|1423733.4.peg.3210"/>
<keyword evidence="5" id="KW-0560">Oxidoreductase</keyword>
<reference evidence="6 7" key="1">
    <citation type="journal article" date="2015" name="Genome Announc.">
        <title>Expanding the biotechnology potential of lactobacilli through comparative genomics of 213 strains and associated genera.</title>
        <authorList>
            <person name="Sun Z."/>
            <person name="Harris H.M."/>
            <person name="McCann A."/>
            <person name="Guo C."/>
            <person name="Argimon S."/>
            <person name="Zhang W."/>
            <person name="Yang X."/>
            <person name="Jeffery I.B."/>
            <person name="Cooney J.C."/>
            <person name="Kagawa T.F."/>
            <person name="Liu W."/>
            <person name="Song Y."/>
            <person name="Salvetti E."/>
            <person name="Wrobel A."/>
            <person name="Rasinkangas P."/>
            <person name="Parkhill J."/>
            <person name="Rea M.C."/>
            <person name="O'Sullivan O."/>
            <person name="Ritari J."/>
            <person name="Douillard F.P."/>
            <person name="Paul Ross R."/>
            <person name="Yang R."/>
            <person name="Briner A.E."/>
            <person name="Felis G.E."/>
            <person name="de Vos W.M."/>
            <person name="Barrangou R."/>
            <person name="Klaenhammer T.R."/>
            <person name="Caufield P.W."/>
            <person name="Cui Y."/>
            <person name="Zhang H."/>
            <person name="O'Toole P.W."/>
        </authorList>
    </citation>
    <scope>NUCLEOTIDE SEQUENCE [LARGE SCALE GENOMIC DNA]</scope>
    <source>
        <strain evidence="6 7">DSM 20515</strain>
    </source>
</reference>
<evidence type="ECO:0000256" key="3">
    <source>
        <dbReference type="ARBA" id="ARBA00022630"/>
    </source>
</evidence>
<dbReference type="PANTHER" id="PTHR32332:SF20">
    <property type="entry name" value="2-NITROPROPANE DIOXYGENASE-LIKE PROTEIN"/>
    <property type="match status" value="1"/>
</dbReference>
<evidence type="ECO:0000256" key="2">
    <source>
        <dbReference type="ARBA" id="ARBA00013457"/>
    </source>
</evidence>
<keyword evidence="6" id="KW-0223">Dioxygenase</keyword>
<dbReference type="Proteomes" id="UP000051845">
    <property type="component" value="Unassembled WGS sequence"/>
</dbReference>
<evidence type="ECO:0000313" key="7">
    <source>
        <dbReference type="Proteomes" id="UP000051845"/>
    </source>
</evidence>
<evidence type="ECO:0000256" key="1">
    <source>
        <dbReference type="ARBA" id="ARBA00003535"/>
    </source>
</evidence>
<evidence type="ECO:0000256" key="5">
    <source>
        <dbReference type="ARBA" id="ARBA00023002"/>
    </source>
</evidence>
<keyword evidence="4" id="KW-0288">FMN</keyword>
<keyword evidence="3" id="KW-0285">Flavoprotein</keyword>